<dbReference type="InterPro" id="IPR002048">
    <property type="entry name" value="EF_hand_dom"/>
</dbReference>
<feature type="compositionally biased region" description="Polar residues" evidence="1">
    <location>
        <begin position="222"/>
        <end position="258"/>
    </location>
</feature>
<evidence type="ECO:0000256" key="1">
    <source>
        <dbReference type="SAM" id="MobiDB-lite"/>
    </source>
</evidence>
<sequence length="526" mass="60789">MKASGQFHQYIPARKFFTSLILLGCDEPNEKADQIFHLYDHQRLGYLTVPQFKELIDHLYFLVLYALPATIDKHDYSTDASLLYNAQEGIMSMHKQIQYLKQEMLKNAQADKHNLVRRFTGGSFNHKIITRTDFRKVFKQEQSLHNALGLRSRLMPVIASSSSAIYIKQEMLRRCYAPKAAVDRKKRVRFIIKTYPKPTTSMFQDDDRLSVKSSRSEKVTSKGFQQYNTLKPQQYQSGFSARTHSNKSNSRQLNTSAEYSERQDSQLHLTTSHDADTDNSLGNILTSRKNGEEGCYLDNNMTRDESTTNSEDRHLRMLRLKEIKEYRKLNKLTGSLNCKPSGYNTRTTQIKMLAISNEMDESDEGSLERKDPSEKKPFLGVQRLRVTARNTLTLDSQRFGYIDQVEKSRKQGPFENQAYERDDDSLNYESQQAIFNSQFARRQRSRTTTAVKSKAGAPFRQQKGAYQNVPLQHQQRLTLDHGRKQSLDSEEEYFGVRNYFPPRLNSGSYTQRVGASANLGSQLKDY</sequence>
<dbReference type="PROSITE" id="PS50222">
    <property type="entry name" value="EF_HAND_2"/>
    <property type="match status" value="1"/>
</dbReference>
<gene>
    <name evidence="3" type="ORF">FGO68_gene1773</name>
</gene>
<dbReference type="Proteomes" id="UP000785679">
    <property type="component" value="Unassembled WGS sequence"/>
</dbReference>
<feature type="compositionally biased region" description="Polar residues" evidence="1">
    <location>
        <begin position="277"/>
        <end position="286"/>
    </location>
</feature>
<comment type="caution">
    <text evidence="3">The sequence shown here is derived from an EMBL/GenBank/DDBJ whole genome shotgun (WGS) entry which is preliminary data.</text>
</comment>
<dbReference type="OrthoDB" id="10649992at2759"/>
<feature type="domain" description="EF-hand" evidence="2">
    <location>
        <begin position="27"/>
        <end position="62"/>
    </location>
</feature>
<feature type="region of interest" description="Disordered" evidence="1">
    <location>
        <begin position="202"/>
        <end position="286"/>
    </location>
</feature>
<evidence type="ECO:0000313" key="4">
    <source>
        <dbReference type="Proteomes" id="UP000785679"/>
    </source>
</evidence>
<dbReference type="GO" id="GO:0005509">
    <property type="term" value="F:calcium ion binding"/>
    <property type="evidence" value="ECO:0007669"/>
    <property type="project" value="InterPro"/>
</dbReference>
<dbReference type="AlphaFoldDB" id="A0A8J8T6N4"/>
<evidence type="ECO:0000259" key="2">
    <source>
        <dbReference type="PROSITE" id="PS50222"/>
    </source>
</evidence>
<accession>A0A8J8T6N4</accession>
<dbReference type="EMBL" id="RRYP01003963">
    <property type="protein sequence ID" value="TNV83298.1"/>
    <property type="molecule type" value="Genomic_DNA"/>
</dbReference>
<proteinExistence type="predicted"/>
<name>A0A8J8T6N4_HALGN</name>
<evidence type="ECO:0000313" key="3">
    <source>
        <dbReference type="EMBL" id="TNV83298.1"/>
    </source>
</evidence>
<keyword evidence="4" id="KW-1185">Reference proteome</keyword>
<feature type="compositionally biased region" description="Basic and acidic residues" evidence="1">
    <location>
        <begin position="259"/>
        <end position="276"/>
    </location>
</feature>
<reference evidence="3" key="1">
    <citation type="submission" date="2019-06" db="EMBL/GenBank/DDBJ databases">
        <authorList>
            <person name="Zheng W."/>
        </authorList>
    </citation>
    <scope>NUCLEOTIDE SEQUENCE</scope>
    <source>
        <strain evidence="3">QDHG01</strain>
    </source>
</reference>
<feature type="compositionally biased region" description="Basic and acidic residues" evidence="1">
    <location>
        <begin position="205"/>
        <end position="220"/>
    </location>
</feature>
<protein>
    <recommendedName>
        <fullName evidence="2">EF-hand domain-containing protein</fullName>
    </recommendedName>
</protein>
<organism evidence="3 4">
    <name type="scientific">Halteria grandinella</name>
    <dbReference type="NCBI Taxonomy" id="5974"/>
    <lineage>
        <taxon>Eukaryota</taxon>
        <taxon>Sar</taxon>
        <taxon>Alveolata</taxon>
        <taxon>Ciliophora</taxon>
        <taxon>Intramacronucleata</taxon>
        <taxon>Spirotrichea</taxon>
        <taxon>Stichotrichia</taxon>
        <taxon>Sporadotrichida</taxon>
        <taxon>Halteriidae</taxon>
        <taxon>Halteria</taxon>
    </lineage>
</organism>